<dbReference type="SUPFAM" id="SSF53474">
    <property type="entry name" value="alpha/beta-Hydrolases"/>
    <property type="match status" value="1"/>
</dbReference>
<dbReference type="KEGG" id="pbor:BSF38_03586"/>
<dbReference type="InterPro" id="IPR022742">
    <property type="entry name" value="Hydrolase_4"/>
</dbReference>
<proteinExistence type="predicted"/>
<accession>A0A1U7CSY5</accession>
<gene>
    <name evidence="2" type="ORF">BSF38_03586</name>
</gene>
<dbReference type="Proteomes" id="UP000186309">
    <property type="component" value="Chromosome"/>
</dbReference>
<evidence type="ECO:0000313" key="3">
    <source>
        <dbReference type="Proteomes" id="UP000186309"/>
    </source>
</evidence>
<dbReference type="AlphaFoldDB" id="A0A1U7CSY5"/>
<dbReference type="Pfam" id="PF12146">
    <property type="entry name" value="Hydrolase_4"/>
    <property type="match status" value="1"/>
</dbReference>
<dbReference type="RefSeq" id="WP_076347853.1">
    <property type="nucleotide sequence ID" value="NZ_CP019082.1"/>
</dbReference>
<protein>
    <recommendedName>
        <fullName evidence="1">Serine aminopeptidase S33 domain-containing protein</fullName>
    </recommendedName>
</protein>
<sequence length="261" mass="27968">MSWITNLLIGLFAWSPKPPPTPAPVPAPAEIRSEALVVVADGIGGFDLCGRALARVIKASGLAYTTRVVRWGHGVGRWYADLSNAANCDARADEVAETLRLHHDAHPGEPIFLVGKSGGCAVIVKVLERLSGSGVVVERVVLLAPALSPGYDLTKALGSVRRDVSVFWSPLDVVFLGAGTRIFGTSDRVWCSGAGRVGFLRPKAGTDDPARVAAYKKLRQIRWSPRMSSTGYLGGHLGPDSPRFLKKYVVPLLRVEPPPEC</sequence>
<name>A0A1U7CSY5_9BACT</name>
<dbReference type="STRING" id="1387353.BSF38_03586"/>
<organism evidence="2 3">
    <name type="scientific">Paludisphaera borealis</name>
    <dbReference type="NCBI Taxonomy" id="1387353"/>
    <lineage>
        <taxon>Bacteria</taxon>
        <taxon>Pseudomonadati</taxon>
        <taxon>Planctomycetota</taxon>
        <taxon>Planctomycetia</taxon>
        <taxon>Isosphaerales</taxon>
        <taxon>Isosphaeraceae</taxon>
        <taxon>Paludisphaera</taxon>
    </lineage>
</organism>
<dbReference type="Gene3D" id="3.40.50.1820">
    <property type="entry name" value="alpha/beta hydrolase"/>
    <property type="match status" value="1"/>
</dbReference>
<dbReference type="OrthoDB" id="210058at2"/>
<feature type="domain" description="Serine aminopeptidase S33" evidence="1">
    <location>
        <begin position="73"/>
        <end position="222"/>
    </location>
</feature>
<evidence type="ECO:0000313" key="2">
    <source>
        <dbReference type="EMBL" id="APW62054.1"/>
    </source>
</evidence>
<evidence type="ECO:0000259" key="1">
    <source>
        <dbReference type="Pfam" id="PF12146"/>
    </source>
</evidence>
<dbReference type="EMBL" id="CP019082">
    <property type="protein sequence ID" value="APW62054.1"/>
    <property type="molecule type" value="Genomic_DNA"/>
</dbReference>
<dbReference type="InterPro" id="IPR029058">
    <property type="entry name" value="AB_hydrolase_fold"/>
</dbReference>
<keyword evidence="3" id="KW-1185">Reference proteome</keyword>
<reference evidence="3" key="1">
    <citation type="submission" date="2016-12" db="EMBL/GenBank/DDBJ databases">
        <title>Comparative genomics of four Isosphaeraceae planctomycetes: a common pool of plasmids and glycoside hydrolase genes.</title>
        <authorList>
            <person name="Ivanova A."/>
        </authorList>
    </citation>
    <scope>NUCLEOTIDE SEQUENCE [LARGE SCALE GENOMIC DNA]</scope>
    <source>
        <strain evidence="3">PX4</strain>
    </source>
</reference>